<organism evidence="2 3">
    <name type="scientific">Sphagnum troendelagicum</name>
    <dbReference type="NCBI Taxonomy" id="128251"/>
    <lineage>
        <taxon>Eukaryota</taxon>
        <taxon>Viridiplantae</taxon>
        <taxon>Streptophyta</taxon>
        <taxon>Embryophyta</taxon>
        <taxon>Bryophyta</taxon>
        <taxon>Sphagnophytina</taxon>
        <taxon>Sphagnopsida</taxon>
        <taxon>Sphagnales</taxon>
        <taxon>Sphagnaceae</taxon>
        <taxon>Sphagnum</taxon>
    </lineage>
</organism>
<accession>A0ABP0TEQ5</accession>
<keyword evidence="3" id="KW-1185">Reference proteome</keyword>
<proteinExistence type="predicted"/>
<evidence type="ECO:0000313" key="2">
    <source>
        <dbReference type="EMBL" id="CAK9191361.1"/>
    </source>
</evidence>
<evidence type="ECO:0000313" key="3">
    <source>
        <dbReference type="Proteomes" id="UP001497512"/>
    </source>
</evidence>
<protein>
    <submittedName>
        <fullName evidence="2">Uncharacterized protein</fullName>
    </submittedName>
</protein>
<name>A0ABP0TEQ5_9BRYO</name>
<gene>
    <name evidence="2" type="ORF">CSSPTR1EN2_LOCUS1352</name>
</gene>
<dbReference type="Proteomes" id="UP001497512">
    <property type="component" value="Chromosome 1"/>
</dbReference>
<reference evidence="2 3" key="1">
    <citation type="submission" date="2024-02" db="EMBL/GenBank/DDBJ databases">
        <authorList>
            <consortium name="ELIXIR-Norway"/>
            <consortium name="Elixir Norway"/>
        </authorList>
    </citation>
    <scope>NUCLEOTIDE SEQUENCE [LARGE SCALE GENOMIC DNA]</scope>
</reference>
<feature type="compositionally biased region" description="Basic and acidic residues" evidence="1">
    <location>
        <begin position="64"/>
        <end position="101"/>
    </location>
</feature>
<dbReference type="EMBL" id="OZ019893">
    <property type="protein sequence ID" value="CAK9191361.1"/>
    <property type="molecule type" value="Genomic_DNA"/>
</dbReference>
<evidence type="ECO:0000256" key="1">
    <source>
        <dbReference type="SAM" id="MobiDB-lite"/>
    </source>
</evidence>
<feature type="region of interest" description="Disordered" evidence="1">
    <location>
        <begin position="128"/>
        <end position="147"/>
    </location>
</feature>
<feature type="region of interest" description="Disordered" evidence="1">
    <location>
        <begin position="20"/>
        <end position="101"/>
    </location>
</feature>
<sequence>MAEKVLDLPEKELVVDESKKVLPEDLGKNPESAGNKLPVESKEGALKLPDQQLKKEPENYIIKDPGKELADEADRKVDGGAKQAHLEAKKMDASATKVEGDKAMKATDAESIELQAKKLAAENTAGDDLVPGCEEAKDPPKQRRGPIGGTRFLKHNRWFAMCPVHANHCMELEEFIDPEAELRKYVRPGGPLEMVRYALLDEGVPVCADYPDWRYHPELSFVKSTDIPAYRRRRLERWLSEVCPMQQQPLERYDHFLVRCYDVATRELKSVISDEEDTEAYEAEFPHILDKWVARLHFGFVLRRKHMGKSRNRAEMQLILDLLREDCEILFLKGKLLLYDRSELMIQDQNPQPLWPQIMQSELGAGKLNPLDEMCGSTSLI</sequence>